<dbReference type="PANTHER" id="PTHR47803:SF1">
    <property type="entry name" value="TRNA-SPECIFIC ADENOSINE DEAMINASE 1"/>
    <property type="match status" value="1"/>
</dbReference>
<dbReference type="PROSITE" id="PS50141">
    <property type="entry name" value="A_DEAMIN_EDITASE"/>
    <property type="match status" value="1"/>
</dbReference>
<reference evidence="3" key="1">
    <citation type="submission" date="2023-06" db="EMBL/GenBank/DDBJ databases">
        <title>Genome-scale phylogeny and comparative genomics of the fungal order Sordariales.</title>
        <authorList>
            <consortium name="Lawrence Berkeley National Laboratory"/>
            <person name="Hensen N."/>
            <person name="Bonometti L."/>
            <person name="Westerberg I."/>
            <person name="Brannstrom I.O."/>
            <person name="Guillou S."/>
            <person name="Cros-Aarteil S."/>
            <person name="Calhoun S."/>
            <person name="Haridas S."/>
            <person name="Kuo A."/>
            <person name="Mondo S."/>
            <person name="Pangilinan J."/>
            <person name="Riley R."/>
            <person name="LaButti K."/>
            <person name="Andreopoulos B."/>
            <person name="Lipzen A."/>
            <person name="Chen C."/>
            <person name="Yanf M."/>
            <person name="Daum C."/>
            <person name="Ng V."/>
            <person name="Clum A."/>
            <person name="Steindorff A."/>
            <person name="Ohm R."/>
            <person name="Martin F."/>
            <person name="Silar P."/>
            <person name="Natvig D."/>
            <person name="Lalanne C."/>
            <person name="Gautier V."/>
            <person name="Ament-velasquez S.L."/>
            <person name="Kruys A."/>
            <person name="Hutchinson M.I."/>
            <person name="Powell A.J."/>
            <person name="Barry K."/>
            <person name="Miller A.N."/>
            <person name="Grigoriev I.V."/>
            <person name="Debuchy R."/>
            <person name="Gladieux P."/>
            <person name="Thoren M.H."/>
            <person name="Johannesson H."/>
        </authorList>
    </citation>
    <scope>NUCLEOTIDE SEQUENCE</scope>
    <source>
        <strain evidence="3">SMH3187-1</strain>
    </source>
</reference>
<feature type="domain" description="A to I editase" evidence="2">
    <location>
        <begin position="53"/>
        <end position="331"/>
    </location>
</feature>
<evidence type="ECO:0000313" key="4">
    <source>
        <dbReference type="Proteomes" id="UP001172155"/>
    </source>
</evidence>
<dbReference type="AlphaFoldDB" id="A0AA40F175"/>
<organism evidence="3 4">
    <name type="scientific">Schizothecium vesticola</name>
    <dbReference type="NCBI Taxonomy" id="314040"/>
    <lineage>
        <taxon>Eukaryota</taxon>
        <taxon>Fungi</taxon>
        <taxon>Dikarya</taxon>
        <taxon>Ascomycota</taxon>
        <taxon>Pezizomycotina</taxon>
        <taxon>Sordariomycetes</taxon>
        <taxon>Sordariomycetidae</taxon>
        <taxon>Sordariales</taxon>
        <taxon>Schizotheciaceae</taxon>
        <taxon>Schizothecium</taxon>
    </lineage>
</organism>
<gene>
    <name evidence="3" type="ORF">B0T18DRAFT_479368</name>
</gene>
<keyword evidence="4" id="KW-1185">Reference proteome</keyword>
<name>A0AA40F175_9PEZI</name>
<proteinExistence type="predicted"/>
<evidence type="ECO:0000256" key="1">
    <source>
        <dbReference type="SAM" id="MobiDB-lite"/>
    </source>
</evidence>
<comment type="caution">
    <text evidence="3">The sequence shown here is derived from an EMBL/GenBank/DDBJ whole genome shotgun (WGS) entry which is preliminary data.</text>
</comment>
<dbReference type="Proteomes" id="UP001172155">
    <property type="component" value="Unassembled WGS sequence"/>
</dbReference>
<dbReference type="GO" id="GO:0002100">
    <property type="term" value="P:tRNA wobble adenosine to inosine editing"/>
    <property type="evidence" value="ECO:0007669"/>
    <property type="project" value="InterPro"/>
</dbReference>
<dbReference type="SMART" id="SM00552">
    <property type="entry name" value="ADEAMc"/>
    <property type="match status" value="1"/>
</dbReference>
<feature type="compositionally biased region" description="Pro residues" evidence="1">
    <location>
        <begin position="157"/>
        <end position="185"/>
    </location>
</feature>
<dbReference type="GO" id="GO:0003723">
    <property type="term" value="F:RNA binding"/>
    <property type="evidence" value="ECO:0007669"/>
    <property type="project" value="InterPro"/>
</dbReference>
<feature type="region of interest" description="Disordered" evidence="1">
    <location>
        <begin position="154"/>
        <end position="185"/>
    </location>
</feature>
<dbReference type="InterPro" id="IPR002466">
    <property type="entry name" value="A_deamin"/>
</dbReference>
<dbReference type="GO" id="GO:0043829">
    <property type="term" value="F:tRNA-specific adenosine-37 deaminase activity"/>
    <property type="evidence" value="ECO:0007669"/>
    <property type="project" value="TreeGrafter"/>
</dbReference>
<protein>
    <submittedName>
        <fullName evidence="3">Adenosine-deaminase domain-containing protein</fullName>
    </submittedName>
</protein>
<sequence length="393" mass="42904">MSDEADTIALAVLEEFTKLPAKRKPAVRDNGLHEWVPLSGIVVKGSNSLKCIALATGMKCLPATKLPEANGIAIHDWHAEILAIRAFNVFLLHECRRLARGEESEYLLPRPSSTPEQFQPFIWNPEFTLHMYCSEAPCGDASMELIMSAQPDASPWDVPPSLSPTHPPTDPQPPRTNSNPSPPATLPGRAFFSHLGIVRRKPSRGDAPLSRSKSCSDKLALKQCTSLLSSLNSLFLPPVYLTSLVLPHSQFSDLACRRCFSPSGRMASLAGRTWAGGYGFVPFAVRTTGEEFGHSKRAVAGRAERVGGSNLAVAWTAGEGGKKVEVKGASRVSRRRMWELAREEGVRGVLDGGTYKEVKEAGALALRRQVKKEVWRDGLRGWVRNQGDDGFGI</sequence>
<dbReference type="Pfam" id="PF02137">
    <property type="entry name" value="A_deamin"/>
    <property type="match status" value="1"/>
</dbReference>
<evidence type="ECO:0000313" key="3">
    <source>
        <dbReference type="EMBL" id="KAK0749307.1"/>
    </source>
</evidence>
<dbReference type="InterPro" id="IPR042935">
    <property type="entry name" value="Tad1"/>
</dbReference>
<dbReference type="EMBL" id="JAUKUD010000003">
    <property type="protein sequence ID" value="KAK0749307.1"/>
    <property type="molecule type" value="Genomic_DNA"/>
</dbReference>
<dbReference type="PANTHER" id="PTHR47803">
    <property type="entry name" value="TRNA-SPECIFIC ADENOSINE DEAMINASE 1"/>
    <property type="match status" value="1"/>
</dbReference>
<evidence type="ECO:0000259" key="2">
    <source>
        <dbReference type="PROSITE" id="PS50141"/>
    </source>
</evidence>
<accession>A0AA40F175</accession>